<keyword evidence="1" id="KW-0547">Nucleotide-binding</keyword>
<dbReference type="GO" id="GO:0006355">
    <property type="term" value="P:regulation of DNA-templated transcription"/>
    <property type="evidence" value="ECO:0007669"/>
    <property type="project" value="InterPro"/>
</dbReference>
<keyword evidence="8" id="KW-0560">Oxidoreductase</keyword>
<gene>
    <name evidence="8" type="ORF">SDC9_105347</name>
</gene>
<dbReference type="CDD" id="cd00009">
    <property type="entry name" value="AAA"/>
    <property type="match status" value="1"/>
</dbReference>
<dbReference type="GO" id="GO:0005524">
    <property type="term" value="F:ATP binding"/>
    <property type="evidence" value="ECO:0007669"/>
    <property type="project" value="UniProtKB-KW"/>
</dbReference>
<dbReference type="EMBL" id="VSSQ01016804">
    <property type="protein sequence ID" value="MPM58516.1"/>
    <property type="molecule type" value="Genomic_DNA"/>
</dbReference>
<keyword evidence="5" id="KW-0804">Transcription</keyword>
<evidence type="ECO:0000256" key="2">
    <source>
        <dbReference type="ARBA" id="ARBA00022840"/>
    </source>
</evidence>
<evidence type="ECO:0000256" key="3">
    <source>
        <dbReference type="ARBA" id="ARBA00023015"/>
    </source>
</evidence>
<keyword evidence="6" id="KW-0175">Coiled coil</keyword>
<dbReference type="InterPro" id="IPR002078">
    <property type="entry name" value="Sigma_54_int"/>
</dbReference>
<sequence>MVLFRNIEELDTLRRRIANLQRQVENFRTLPPGRVKYSFQSIIGGSEKILQAKAMAEKAAATDSNVLQLGESGTGKELFAHAIHHAGTRSNKPLVKVNCAAIPAELLESELFGYEAGAFTGARRGGKAGKFETADGGTLFLDEIGDMAHGMQSKLLRALQEKEIEKIGSNYPLAVDVRIIAATNQNLEQLVDSGKFRADLFYRLNVVSIKIPSLRERVEDIDLLAPALLDEICNHLGRYVDEISPAALRHLKRQSWPGNIRELKNALERAVNLIGSEGVIEPGHLAGNGDGHPDQVAAMQYNLEQTERLAIKQALAASGNKKARAARLLKISRSNLYHRMRKLKM</sequence>
<feature type="domain" description="Sigma-54 factor interaction" evidence="7">
    <location>
        <begin position="42"/>
        <end position="272"/>
    </location>
</feature>
<dbReference type="EC" id="1.14.14.51" evidence="8"/>
<dbReference type="GO" id="GO:0018675">
    <property type="term" value="F:(S)-limonene 6-monooxygenase activity"/>
    <property type="evidence" value="ECO:0007669"/>
    <property type="project" value="UniProtKB-EC"/>
</dbReference>
<dbReference type="PROSITE" id="PS50045">
    <property type="entry name" value="SIGMA54_INTERACT_4"/>
    <property type="match status" value="1"/>
</dbReference>
<dbReference type="InterPro" id="IPR058031">
    <property type="entry name" value="AAA_lid_NorR"/>
</dbReference>
<evidence type="ECO:0000259" key="7">
    <source>
        <dbReference type="PROSITE" id="PS50045"/>
    </source>
</evidence>
<dbReference type="Pfam" id="PF00158">
    <property type="entry name" value="Sigma54_activat"/>
    <property type="match status" value="1"/>
</dbReference>
<keyword evidence="4" id="KW-0238">DNA-binding</keyword>
<dbReference type="SUPFAM" id="SSF52540">
    <property type="entry name" value="P-loop containing nucleoside triphosphate hydrolases"/>
    <property type="match status" value="1"/>
</dbReference>
<dbReference type="Gene3D" id="3.40.50.300">
    <property type="entry name" value="P-loop containing nucleotide triphosphate hydrolases"/>
    <property type="match status" value="1"/>
</dbReference>
<evidence type="ECO:0000256" key="4">
    <source>
        <dbReference type="ARBA" id="ARBA00023125"/>
    </source>
</evidence>
<dbReference type="Gene3D" id="1.10.10.60">
    <property type="entry name" value="Homeodomain-like"/>
    <property type="match status" value="1"/>
</dbReference>
<comment type="caution">
    <text evidence="8">The sequence shown here is derived from an EMBL/GenBank/DDBJ whole genome shotgun (WGS) entry which is preliminary data.</text>
</comment>
<dbReference type="InterPro" id="IPR009057">
    <property type="entry name" value="Homeodomain-like_sf"/>
</dbReference>
<keyword evidence="3" id="KW-0805">Transcription regulation</keyword>
<dbReference type="InterPro" id="IPR002197">
    <property type="entry name" value="HTH_Fis"/>
</dbReference>
<dbReference type="GO" id="GO:0043565">
    <property type="term" value="F:sequence-specific DNA binding"/>
    <property type="evidence" value="ECO:0007669"/>
    <property type="project" value="InterPro"/>
</dbReference>
<dbReference type="Gene3D" id="1.10.8.60">
    <property type="match status" value="1"/>
</dbReference>
<dbReference type="AlphaFoldDB" id="A0A645B0E3"/>
<organism evidence="8">
    <name type="scientific">bioreactor metagenome</name>
    <dbReference type="NCBI Taxonomy" id="1076179"/>
    <lineage>
        <taxon>unclassified sequences</taxon>
        <taxon>metagenomes</taxon>
        <taxon>ecological metagenomes</taxon>
    </lineage>
</organism>
<evidence type="ECO:0000256" key="6">
    <source>
        <dbReference type="SAM" id="Coils"/>
    </source>
</evidence>
<dbReference type="InterPro" id="IPR027417">
    <property type="entry name" value="P-loop_NTPase"/>
</dbReference>
<dbReference type="Pfam" id="PF02954">
    <property type="entry name" value="HTH_8"/>
    <property type="match status" value="1"/>
</dbReference>
<evidence type="ECO:0000313" key="8">
    <source>
        <dbReference type="EMBL" id="MPM58516.1"/>
    </source>
</evidence>
<evidence type="ECO:0000256" key="5">
    <source>
        <dbReference type="ARBA" id="ARBA00023163"/>
    </source>
</evidence>
<evidence type="ECO:0000256" key="1">
    <source>
        <dbReference type="ARBA" id="ARBA00022741"/>
    </source>
</evidence>
<proteinExistence type="predicted"/>
<dbReference type="PROSITE" id="PS00676">
    <property type="entry name" value="SIGMA54_INTERACT_2"/>
    <property type="match status" value="1"/>
</dbReference>
<dbReference type="PRINTS" id="PR01590">
    <property type="entry name" value="HTHFIS"/>
</dbReference>
<dbReference type="FunFam" id="3.40.50.300:FF:000006">
    <property type="entry name" value="DNA-binding transcriptional regulator NtrC"/>
    <property type="match status" value="1"/>
</dbReference>
<dbReference type="InterPro" id="IPR025944">
    <property type="entry name" value="Sigma_54_int_dom_CS"/>
</dbReference>
<dbReference type="Pfam" id="PF25601">
    <property type="entry name" value="AAA_lid_14"/>
    <property type="match status" value="1"/>
</dbReference>
<name>A0A645B0E3_9ZZZZ</name>
<dbReference type="InterPro" id="IPR025943">
    <property type="entry name" value="Sigma_54_int_dom_ATP-bd_2"/>
</dbReference>
<dbReference type="InterPro" id="IPR003593">
    <property type="entry name" value="AAA+_ATPase"/>
</dbReference>
<dbReference type="PANTHER" id="PTHR32071">
    <property type="entry name" value="TRANSCRIPTIONAL REGULATORY PROTEIN"/>
    <property type="match status" value="1"/>
</dbReference>
<reference evidence="8" key="1">
    <citation type="submission" date="2019-08" db="EMBL/GenBank/DDBJ databases">
        <authorList>
            <person name="Kucharzyk K."/>
            <person name="Murdoch R.W."/>
            <person name="Higgins S."/>
            <person name="Loffler F."/>
        </authorList>
    </citation>
    <scope>NUCLEOTIDE SEQUENCE</scope>
</reference>
<accession>A0A645B0E3</accession>
<protein>
    <submittedName>
        <fullName evidence="8">Limonene hydroxylase</fullName>
        <ecNumber evidence="8">1.14.14.51</ecNumber>
    </submittedName>
</protein>
<keyword evidence="2" id="KW-0067">ATP-binding</keyword>
<dbReference type="SUPFAM" id="SSF46689">
    <property type="entry name" value="Homeodomain-like"/>
    <property type="match status" value="1"/>
</dbReference>
<dbReference type="PANTHER" id="PTHR32071:SF99">
    <property type="entry name" value="TRANSCRIPTIONAL REGULATORY PROTEIN"/>
    <property type="match status" value="1"/>
</dbReference>
<dbReference type="PROSITE" id="PS00688">
    <property type="entry name" value="SIGMA54_INTERACT_3"/>
    <property type="match status" value="1"/>
</dbReference>
<feature type="coiled-coil region" evidence="6">
    <location>
        <begin position="3"/>
        <end position="30"/>
    </location>
</feature>
<dbReference type="SMART" id="SM00382">
    <property type="entry name" value="AAA"/>
    <property type="match status" value="1"/>
</dbReference>